<dbReference type="Proteomes" id="UP000316993">
    <property type="component" value="Unassembled WGS sequence"/>
</dbReference>
<proteinExistence type="predicted"/>
<accession>A0A543L9J2</accession>
<dbReference type="PROSITE" id="PS51318">
    <property type="entry name" value="TAT"/>
    <property type="match status" value="1"/>
</dbReference>
<reference evidence="1 2" key="1">
    <citation type="submission" date="2019-06" db="EMBL/GenBank/DDBJ databases">
        <title>Genomic Encyclopedia of Archaeal and Bacterial Type Strains, Phase II (KMG-II): from individual species to whole genera.</title>
        <authorList>
            <person name="Goeker M."/>
        </authorList>
    </citation>
    <scope>NUCLEOTIDE SEQUENCE [LARGE SCALE GENOMIC DNA]</scope>
    <source>
        <strain evidence="1 2">DSM 7270</strain>
    </source>
</reference>
<organism evidence="1 2">
    <name type="scientific">Acidovorax temperans</name>
    <dbReference type="NCBI Taxonomy" id="80878"/>
    <lineage>
        <taxon>Bacteria</taxon>
        <taxon>Pseudomonadati</taxon>
        <taxon>Pseudomonadota</taxon>
        <taxon>Betaproteobacteria</taxon>
        <taxon>Burkholderiales</taxon>
        <taxon>Comamonadaceae</taxon>
        <taxon>Acidovorax</taxon>
    </lineage>
</organism>
<evidence type="ECO:0000313" key="2">
    <source>
        <dbReference type="Proteomes" id="UP000316993"/>
    </source>
</evidence>
<dbReference type="EMBL" id="VFPV01000002">
    <property type="protein sequence ID" value="TQN03927.1"/>
    <property type="molecule type" value="Genomic_DNA"/>
</dbReference>
<sequence length="155" mass="16658">MNTPFCPPSHAVAQPTARGALRRRWRTQLAAAALIGAASIAALPRAQAQVVNPLGAVRNFPDAAERGTLTILGVQEARLNSRDIRMAPGMRLFSPQNTLVQRHTVIGQTYKVNYVLETSTGMLHAAWILSEAEAAKPLKGKSPAPTNITTDNVLK</sequence>
<evidence type="ECO:0000313" key="1">
    <source>
        <dbReference type="EMBL" id="TQN03927.1"/>
    </source>
</evidence>
<protein>
    <submittedName>
        <fullName evidence="1">Uncharacterized protein</fullName>
    </submittedName>
</protein>
<comment type="caution">
    <text evidence="1">The sequence shown here is derived from an EMBL/GenBank/DDBJ whole genome shotgun (WGS) entry which is preliminary data.</text>
</comment>
<gene>
    <name evidence="1" type="ORF">BDD18_2629</name>
</gene>
<name>A0A543L9J2_9BURK</name>
<dbReference type="InterPro" id="IPR006311">
    <property type="entry name" value="TAT_signal"/>
</dbReference>
<dbReference type="RefSeq" id="WP_338071818.1">
    <property type="nucleotide sequence ID" value="NZ_VFPV01000002.1"/>
</dbReference>
<dbReference type="AlphaFoldDB" id="A0A543L9J2"/>